<comment type="caution">
    <text evidence="1">The sequence shown here is derived from an EMBL/GenBank/DDBJ whole genome shotgun (WGS) entry which is preliminary data.</text>
</comment>
<dbReference type="EMBL" id="MU273579">
    <property type="protein sequence ID" value="KAI0031466.1"/>
    <property type="molecule type" value="Genomic_DNA"/>
</dbReference>
<gene>
    <name evidence="1" type="ORF">K488DRAFT_86796</name>
</gene>
<dbReference type="Proteomes" id="UP000814128">
    <property type="component" value="Unassembled WGS sequence"/>
</dbReference>
<protein>
    <submittedName>
        <fullName evidence="1">Rpa49 subunit specific to nuclear RNA polymerase I</fullName>
    </submittedName>
</protein>
<evidence type="ECO:0000313" key="1">
    <source>
        <dbReference type="EMBL" id="KAI0031466.1"/>
    </source>
</evidence>
<reference evidence="1" key="1">
    <citation type="submission" date="2021-02" db="EMBL/GenBank/DDBJ databases">
        <authorList>
            <consortium name="DOE Joint Genome Institute"/>
            <person name="Ahrendt S."/>
            <person name="Looney B.P."/>
            <person name="Miyauchi S."/>
            <person name="Morin E."/>
            <person name="Drula E."/>
            <person name="Courty P.E."/>
            <person name="Chicoki N."/>
            <person name="Fauchery L."/>
            <person name="Kohler A."/>
            <person name="Kuo A."/>
            <person name="Labutti K."/>
            <person name="Pangilinan J."/>
            <person name="Lipzen A."/>
            <person name="Riley R."/>
            <person name="Andreopoulos W."/>
            <person name="He G."/>
            <person name="Johnson J."/>
            <person name="Barry K.W."/>
            <person name="Grigoriev I.V."/>
            <person name="Nagy L."/>
            <person name="Hibbett D."/>
            <person name="Henrissat B."/>
            <person name="Matheny P.B."/>
            <person name="Labbe J."/>
            <person name="Martin F."/>
        </authorList>
    </citation>
    <scope>NUCLEOTIDE SEQUENCE</scope>
    <source>
        <strain evidence="1">EC-137</strain>
    </source>
</reference>
<sequence length="430" mass="46973">MSSPTISKKRKRDDPDAGSSKRLIVESSSLSKSQVGPAIGNFPCLKPPRSTAFDVYVRNGDEERPFVEQQTTLAGEAEKVEFEGSTNDMDSNTGSHYFVALYRPSAGKITLQPAPLYSVTRQVKALKAFRSKAPSAEDRIAARNALGETFGTRKAKAAIRAYERNKVDVGAMENVAGTLQDSIDVGTENLPSKDKAQEVADSARLIPAYDANAMTPEDAYPLHNIIPEPELNALDSLASSLKSAENVTARLKCLPFAQSEWIKHHLLQAFRPGSKLRNQTLKVIAYIAAMFNFRRAASGPRGAPERAELLKKMERTPEIVVDGLLSRFTETPRGSSTAKMTGATETLLFTHMFALCLKLDSFATDTALIAKDLRMSVTKVNTLFKSLGCTVSELPALELKRLGLSETASSKRAVLKAPLKFPKPRAKRRA</sequence>
<organism evidence="1 2">
    <name type="scientific">Vararia minispora EC-137</name>
    <dbReference type="NCBI Taxonomy" id="1314806"/>
    <lineage>
        <taxon>Eukaryota</taxon>
        <taxon>Fungi</taxon>
        <taxon>Dikarya</taxon>
        <taxon>Basidiomycota</taxon>
        <taxon>Agaricomycotina</taxon>
        <taxon>Agaricomycetes</taxon>
        <taxon>Russulales</taxon>
        <taxon>Lachnocladiaceae</taxon>
        <taxon>Vararia</taxon>
    </lineage>
</organism>
<keyword evidence="2" id="KW-1185">Reference proteome</keyword>
<name>A0ACB8QI16_9AGAM</name>
<proteinExistence type="predicted"/>
<reference evidence="1" key="2">
    <citation type="journal article" date="2022" name="New Phytol.">
        <title>Evolutionary transition to the ectomycorrhizal habit in the genomes of a hyperdiverse lineage of mushroom-forming fungi.</title>
        <authorList>
            <person name="Looney B."/>
            <person name="Miyauchi S."/>
            <person name="Morin E."/>
            <person name="Drula E."/>
            <person name="Courty P.E."/>
            <person name="Kohler A."/>
            <person name="Kuo A."/>
            <person name="LaButti K."/>
            <person name="Pangilinan J."/>
            <person name="Lipzen A."/>
            <person name="Riley R."/>
            <person name="Andreopoulos W."/>
            <person name="He G."/>
            <person name="Johnson J."/>
            <person name="Nolan M."/>
            <person name="Tritt A."/>
            <person name="Barry K.W."/>
            <person name="Grigoriev I.V."/>
            <person name="Nagy L.G."/>
            <person name="Hibbett D."/>
            <person name="Henrissat B."/>
            <person name="Matheny P.B."/>
            <person name="Labbe J."/>
            <person name="Martin F.M."/>
        </authorList>
    </citation>
    <scope>NUCLEOTIDE SEQUENCE</scope>
    <source>
        <strain evidence="1">EC-137</strain>
    </source>
</reference>
<evidence type="ECO:0000313" key="2">
    <source>
        <dbReference type="Proteomes" id="UP000814128"/>
    </source>
</evidence>
<accession>A0ACB8QI16</accession>